<gene>
    <name evidence="2" type="ORF">B296_00033105</name>
</gene>
<evidence type="ECO:0000313" key="3">
    <source>
        <dbReference type="Proteomes" id="UP000287651"/>
    </source>
</evidence>
<dbReference type="AlphaFoldDB" id="A0A426XBN3"/>
<evidence type="ECO:0000256" key="1">
    <source>
        <dbReference type="SAM" id="MobiDB-lite"/>
    </source>
</evidence>
<feature type="region of interest" description="Disordered" evidence="1">
    <location>
        <begin position="58"/>
        <end position="126"/>
    </location>
</feature>
<proteinExistence type="predicted"/>
<name>A0A426XBN3_ENSVE</name>
<accession>A0A426XBN3</accession>
<evidence type="ECO:0000313" key="2">
    <source>
        <dbReference type="EMBL" id="RRT36877.1"/>
    </source>
</evidence>
<sequence>MTVIFFTLIQEEQLDHEVRRTRVAPRPAKLRPMAPSTVIQAPALKSLTRDELRIRSAKDEEKGQLAAAKASLQGCDRLRPGPLQEGTTRRGSSPHGAATHRGCSPHGVATRRGYGQLARASARTRR</sequence>
<reference evidence="2 3" key="1">
    <citation type="journal article" date="2014" name="Agronomy (Basel)">
        <title>A Draft Genome Sequence for Ensete ventricosum, the Drought-Tolerant Tree Against Hunger.</title>
        <authorList>
            <person name="Harrison J."/>
            <person name="Moore K.A."/>
            <person name="Paszkiewicz K."/>
            <person name="Jones T."/>
            <person name="Grant M."/>
            <person name="Ambacheew D."/>
            <person name="Muzemil S."/>
            <person name="Studholme D.J."/>
        </authorList>
    </citation>
    <scope>NUCLEOTIDE SEQUENCE [LARGE SCALE GENOMIC DNA]</scope>
</reference>
<dbReference type="EMBL" id="AMZH03022976">
    <property type="protein sequence ID" value="RRT36877.1"/>
    <property type="molecule type" value="Genomic_DNA"/>
</dbReference>
<dbReference type="Proteomes" id="UP000287651">
    <property type="component" value="Unassembled WGS sequence"/>
</dbReference>
<organism evidence="2 3">
    <name type="scientific">Ensete ventricosum</name>
    <name type="common">Abyssinian banana</name>
    <name type="synonym">Musa ensete</name>
    <dbReference type="NCBI Taxonomy" id="4639"/>
    <lineage>
        <taxon>Eukaryota</taxon>
        <taxon>Viridiplantae</taxon>
        <taxon>Streptophyta</taxon>
        <taxon>Embryophyta</taxon>
        <taxon>Tracheophyta</taxon>
        <taxon>Spermatophyta</taxon>
        <taxon>Magnoliopsida</taxon>
        <taxon>Liliopsida</taxon>
        <taxon>Zingiberales</taxon>
        <taxon>Musaceae</taxon>
        <taxon>Ensete</taxon>
    </lineage>
</organism>
<protein>
    <submittedName>
        <fullName evidence="2">Uncharacterized protein</fullName>
    </submittedName>
</protein>
<comment type="caution">
    <text evidence="2">The sequence shown here is derived from an EMBL/GenBank/DDBJ whole genome shotgun (WGS) entry which is preliminary data.</text>
</comment>